<dbReference type="Gene3D" id="1.10.10.10">
    <property type="entry name" value="Winged helix-like DNA-binding domain superfamily/Winged helix DNA-binding domain"/>
    <property type="match status" value="1"/>
</dbReference>
<dbReference type="Proteomes" id="UP000199163">
    <property type="component" value="Unassembled WGS sequence"/>
</dbReference>
<evidence type="ECO:0000256" key="1">
    <source>
        <dbReference type="ARBA" id="ARBA00023015"/>
    </source>
</evidence>
<dbReference type="OrthoDB" id="9778379at2"/>
<evidence type="ECO:0000259" key="5">
    <source>
        <dbReference type="PROSITE" id="PS51078"/>
    </source>
</evidence>
<evidence type="ECO:0000313" key="7">
    <source>
        <dbReference type="Proteomes" id="UP000199163"/>
    </source>
</evidence>
<reference evidence="6 7" key="1">
    <citation type="submission" date="2016-10" db="EMBL/GenBank/DDBJ databases">
        <authorList>
            <person name="de Groot N.N."/>
        </authorList>
    </citation>
    <scope>NUCLEOTIDE SEQUENCE [LARGE SCALE GENOMIC DNA]</scope>
    <source>
        <strain evidence="6 7">DSM 21632</strain>
    </source>
</reference>
<proteinExistence type="predicted"/>
<keyword evidence="2" id="KW-0238">DNA-binding</keyword>
<feature type="domain" description="IclR-ED" evidence="5">
    <location>
        <begin position="64"/>
        <end position="244"/>
    </location>
</feature>
<evidence type="ECO:0000313" key="6">
    <source>
        <dbReference type="EMBL" id="SDI28835.1"/>
    </source>
</evidence>
<dbReference type="Gene3D" id="3.30.450.40">
    <property type="match status" value="1"/>
</dbReference>
<dbReference type="Pfam" id="PF09339">
    <property type="entry name" value="HTH_IclR"/>
    <property type="match status" value="1"/>
</dbReference>
<dbReference type="SUPFAM" id="SSF46785">
    <property type="entry name" value="Winged helix' DNA-binding domain"/>
    <property type="match status" value="1"/>
</dbReference>
<dbReference type="PANTHER" id="PTHR30136:SF35">
    <property type="entry name" value="HTH-TYPE TRANSCRIPTIONAL REGULATOR RV1719"/>
    <property type="match status" value="1"/>
</dbReference>
<dbReference type="GO" id="GO:0003700">
    <property type="term" value="F:DNA-binding transcription factor activity"/>
    <property type="evidence" value="ECO:0007669"/>
    <property type="project" value="TreeGrafter"/>
</dbReference>
<evidence type="ECO:0000256" key="2">
    <source>
        <dbReference type="ARBA" id="ARBA00023125"/>
    </source>
</evidence>
<dbReference type="InterPro" id="IPR036390">
    <property type="entry name" value="WH_DNA-bd_sf"/>
</dbReference>
<dbReference type="AlphaFoldDB" id="A0A1G8JC78"/>
<organism evidence="6 7">
    <name type="scientific">Alteribacillus persepolensis</name>
    <dbReference type="NCBI Taxonomy" id="568899"/>
    <lineage>
        <taxon>Bacteria</taxon>
        <taxon>Bacillati</taxon>
        <taxon>Bacillota</taxon>
        <taxon>Bacilli</taxon>
        <taxon>Bacillales</taxon>
        <taxon>Bacillaceae</taxon>
        <taxon>Alteribacillus</taxon>
    </lineage>
</organism>
<accession>A0A1G8JC78</accession>
<dbReference type="GO" id="GO:0003677">
    <property type="term" value="F:DNA binding"/>
    <property type="evidence" value="ECO:0007669"/>
    <property type="project" value="UniProtKB-KW"/>
</dbReference>
<dbReference type="InterPro" id="IPR005471">
    <property type="entry name" value="Tscrpt_reg_IclR_N"/>
</dbReference>
<keyword evidence="7" id="KW-1185">Reference proteome</keyword>
<sequence length="244" mass="27572">MVNSVKKSIEILNCFTSDQLEIGITELSKKLNMNKSTLHHIVKSLSDEGILIRTKDRKYRLGTKLLLWGDLVSAQYKHYFNTLPYIEELVKKTNETVHLAIRENDKATYLLKVEPKVTVKIKTSMGARRPIYCTGVGKVLLAADEKKNQIKDIPLEAFTKNTVTDHDELLDELNTIKRNGFAIDREEYEEGLMCLAAPVKDISGDVVCAISISGPEVRLSENKNTLTDHLLTVTHKISKNSILY</sequence>
<dbReference type="SUPFAM" id="SSF55781">
    <property type="entry name" value="GAF domain-like"/>
    <property type="match status" value="1"/>
</dbReference>
<feature type="domain" description="HTH iclR-type" evidence="4">
    <location>
        <begin position="2"/>
        <end position="63"/>
    </location>
</feature>
<dbReference type="PANTHER" id="PTHR30136">
    <property type="entry name" value="HELIX-TURN-HELIX TRANSCRIPTIONAL REGULATOR, ICLR FAMILY"/>
    <property type="match status" value="1"/>
</dbReference>
<dbReference type="PROSITE" id="PS51077">
    <property type="entry name" value="HTH_ICLR"/>
    <property type="match status" value="1"/>
</dbReference>
<dbReference type="Pfam" id="PF01614">
    <property type="entry name" value="IclR_C"/>
    <property type="match status" value="1"/>
</dbReference>
<dbReference type="PROSITE" id="PS51078">
    <property type="entry name" value="ICLR_ED"/>
    <property type="match status" value="1"/>
</dbReference>
<evidence type="ECO:0000256" key="3">
    <source>
        <dbReference type="ARBA" id="ARBA00023163"/>
    </source>
</evidence>
<dbReference type="GO" id="GO:0045892">
    <property type="term" value="P:negative regulation of DNA-templated transcription"/>
    <property type="evidence" value="ECO:0007669"/>
    <property type="project" value="TreeGrafter"/>
</dbReference>
<evidence type="ECO:0000259" key="4">
    <source>
        <dbReference type="PROSITE" id="PS51077"/>
    </source>
</evidence>
<keyword evidence="1" id="KW-0805">Transcription regulation</keyword>
<dbReference type="RefSeq" id="WP_091276378.1">
    <property type="nucleotide sequence ID" value="NZ_FNDK01000031.1"/>
</dbReference>
<gene>
    <name evidence="6" type="ORF">SAMN05192534_13123</name>
</gene>
<dbReference type="SMART" id="SM00346">
    <property type="entry name" value="HTH_ICLR"/>
    <property type="match status" value="1"/>
</dbReference>
<dbReference type="InterPro" id="IPR036388">
    <property type="entry name" value="WH-like_DNA-bd_sf"/>
</dbReference>
<dbReference type="STRING" id="568899.SAMN05192534_13123"/>
<dbReference type="InterPro" id="IPR014757">
    <property type="entry name" value="Tscrpt_reg_IclR_C"/>
</dbReference>
<keyword evidence="3" id="KW-0804">Transcription</keyword>
<protein>
    <submittedName>
        <fullName evidence="6">Transcriptional regulator, IclR family</fullName>
    </submittedName>
</protein>
<dbReference type="InterPro" id="IPR029016">
    <property type="entry name" value="GAF-like_dom_sf"/>
</dbReference>
<dbReference type="InterPro" id="IPR050707">
    <property type="entry name" value="HTH_MetabolicPath_Reg"/>
</dbReference>
<dbReference type="EMBL" id="FNDK01000031">
    <property type="protein sequence ID" value="SDI28835.1"/>
    <property type="molecule type" value="Genomic_DNA"/>
</dbReference>
<name>A0A1G8JC78_9BACI</name>